<organism evidence="1 2">
    <name type="scientific">Tanacetum coccineum</name>
    <dbReference type="NCBI Taxonomy" id="301880"/>
    <lineage>
        <taxon>Eukaryota</taxon>
        <taxon>Viridiplantae</taxon>
        <taxon>Streptophyta</taxon>
        <taxon>Embryophyta</taxon>
        <taxon>Tracheophyta</taxon>
        <taxon>Spermatophyta</taxon>
        <taxon>Magnoliopsida</taxon>
        <taxon>eudicotyledons</taxon>
        <taxon>Gunneridae</taxon>
        <taxon>Pentapetalae</taxon>
        <taxon>asterids</taxon>
        <taxon>campanulids</taxon>
        <taxon>Asterales</taxon>
        <taxon>Asteraceae</taxon>
        <taxon>Asteroideae</taxon>
        <taxon>Anthemideae</taxon>
        <taxon>Anthemidinae</taxon>
        <taxon>Tanacetum</taxon>
    </lineage>
</organism>
<dbReference type="EMBL" id="BQNB010014476">
    <property type="protein sequence ID" value="GJT28630.1"/>
    <property type="molecule type" value="Genomic_DNA"/>
</dbReference>
<dbReference type="Proteomes" id="UP001151760">
    <property type="component" value="Unassembled WGS sequence"/>
</dbReference>
<evidence type="ECO:0000313" key="1">
    <source>
        <dbReference type="EMBL" id="GJT28630.1"/>
    </source>
</evidence>
<protein>
    <submittedName>
        <fullName evidence="1">Uncharacterized protein</fullName>
    </submittedName>
</protein>
<accession>A0ABQ5CPK1</accession>
<sequence>MTWFEQLKIHLSDLYHNNLSHDVDAFKHAFRTFSGEEHQTFILKMFYNLDQLRLQFERENLHDVNAKNCLEVLRTQFKEFFALQGVNSSDHLHQCWQQDFKDYTYCEPETYIRDLLKNLDILENFIDKEILHEHEIEKSFKLQSKDVQINPVQAVDANLVVICKRSGNDTNTNDADIKTTYDEEPMAELRFKKKVFVNAALKNELRKLKGNSVDTKFAKLSILGKPALQPLLNQSVVRQPNAFKSERPKFSKPRFSSQVDVKNDLAKPVTPYYLPKVQESVLLKPHHVIAPGSSRNSQEESYGSNDMAHNFFIDEARKIKQERNRNLIT</sequence>
<proteinExistence type="predicted"/>
<name>A0ABQ5CPK1_9ASTR</name>
<reference evidence="1" key="2">
    <citation type="submission" date="2022-01" db="EMBL/GenBank/DDBJ databases">
        <authorList>
            <person name="Yamashiro T."/>
            <person name="Shiraishi A."/>
            <person name="Satake H."/>
            <person name="Nakayama K."/>
        </authorList>
    </citation>
    <scope>NUCLEOTIDE SEQUENCE</scope>
</reference>
<evidence type="ECO:0000313" key="2">
    <source>
        <dbReference type="Proteomes" id="UP001151760"/>
    </source>
</evidence>
<reference evidence="1" key="1">
    <citation type="journal article" date="2022" name="Int. J. Mol. Sci.">
        <title>Draft Genome of Tanacetum Coccineum: Genomic Comparison of Closely Related Tanacetum-Family Plants.</title>
        <authorList>
            <person name="Yamashiro T."/>
            <person name="Shiraishi A."/>
            <person name="Nakayama K."/>
            <person name="Satake H."/>
        </authorList>
    </citation>
    <scope>NUCLEOTIDE SEQUENCE</scope>
</reference>
<comment type="caution">
    <text evidence="1">The sequence shown here is derived from an EMBL/GenBank/DDBJ whole genome shotgun (WGS) entry which is preliminary data.</text>
</comment>
<gene>
    <name evidence="1" type="ORF">Tco_0908905</name>
</gene>
<keyword evidence="2" id="KW-1185">Reference proteome</keyword>